<accession>A0A7J6KMM1</accession>
<gene>
    <name evidence="1" type="ORF">FOL46_003092</name>
</gene>
<sequence length="261" mass="29111">KIVKRGPPGRDIALLGLEVKLRQDVLTLCLPEDKRRGLESLIEELVQAPDPSPGRIRKLCGKLTFASATSGDLSWRASIRRLYAHLSDNREPEMMADDLLQIRKLLSEAPSGRDFPAKPPTEKALVLYSDAEGEKGRLGAVLCFPREMEKKNRYFSEVADDGIVSSWRERVTQIVPLELLAALAAIRTFATSLKGKSVWLYVDSEPVKHALIRGSSGQKDLNDMVHEFWRLVSRKGINICLSRVPSAQNLADGPSRHDFSL</sequence>
<dbReference type="SUPFAM" id="SSF56672">
    <property type="entry name" value="DNA/RNA polymerases"/>
    <property type="match status" value="1"/>
</dbReference>
<dbReference type="Proteomes" id="UP000572268">
    <property type="component" value="Unassembled WGS sequence"/>
</dbReference>
<evidence type="ECO:0000313" key="2">
    <source>
        <dbReference type="Proteomes" id="UP000572268"/>
    </source>
</evidence>
<evidence type="ECO:0000313" key="1">
    <source>
        <dbReference type="EMBL" id="KAF4648307.1"/>
    </source>
</evidence>
<dbReference type="PANTHER" id="PTHR33050">
    <property type="entry name" value="REVERSE TRANSCRIPTASE DOMAIN-CONTAINING PROTEIN"/>
    <property type="match status" value="1"/>
</dbReference>
<dbReference type="InterPro" id="IPR043502">
    <property type="entry name" value="DNA/RNA_pol_sf"/>
</dbReference>
<dbReference type="PANTHER" id="PTHR33050:SF7">
    <property type="entry name" value="RIBONUCLEASE H"/>
    <property type="match status" value="1"/>
</dbReference>
<comment type="caution">
    <text evidence="1">The sequence shown here is derived from an EMBL/GenBank/DDBJ whole genome shotgun (WGS) entry which is preliminary data.</text>
</comment>
<dbReference type="EMBL" id="JABANN010002053">
    <property type="protein sequence ID" value="KAF4648307.1"/>
    <property type="molecule type" value="Genomic_DNA"/>
</dbReference>
<dbReference type="AlphaFoldDB" id="A0A7J6KMM1"/>
<organism evidence="1 2">
    <name type="scientific">Perkinsus olseni</name>
    <name type="common">Perkinsus atlanticus</name>
    <dbReference type="NCBI Taxonomy" id="32597"/>
    <lineage>
        <taxon>Eukaryota</taxon>
        <taxon>Sar</taxon>
        <taxon>Alveolata</taxon>
        <taxon>Perkinsozoa</taxon>
        <taxon>Perkinsea</taxon>
        <taxon>Perkinsida</taxon>
        <taxon>Perkinsidae</taxon>
        <taxon>Perkinsus</taxon>
    </lineage>
</organism>
<proteinExistence type="predicted"/>
<feature type="non-terminal residue" evidence="1">
    <location>
        <position position="1"/>
    </location>
</feature>
<feature type="non-terminal residue" evidence="1">
    <location>
        <position position="261"/>
    </location>
</feature>
<protein>
    <submittedName>
        <fullName evidence="1">Uncharacterized protein</fullName>
    </submittedName>
</protein>
<name>A0A7J6KMM1_PEROL</name>
<dbReference type="InterPro" id="IPR052055">
    <property type="entry name" value="Hepadnavirus_pol/RT"/>
</dbReference>
<reference evidence="1 2" key="1">
    <citation type="submission" date="2020-04" db="EMBL/GenBank/DDBJ databases">
        <title>Perkinsus olseni comparative genomics.</title>
        <authorList>
            <person name="Bogema D.R."/>
        </authorList>
    </citation>
    <scope>NUCLEOTIDE SEQUENCE [LARGE SCALE GENOMIC DNA]</scope>
    <source>
        <strain evidence="1">ATCC PRA-31</strain>
    </source>
</reference>